<dbReference type="AlphaFoldDB" id="A0A3R6II28"/>
<organism evidence="1 2">
    <name type="scientific">Segatella copri</name>
    <dbReference type="NCBI Taxonomy" id="165179"/>
    <lineage>
        <taxon>Bacteria</taxon>
        <taxon>Pseudomonadati</taxon>
        <taxon>Bacteroidota</taxon>
        <taxon>Bacteroidia</taxon>
        <taxon>Bacteroidales</taxon>
        <taxon>Prevotellaceae</taxon>
        <taxon>Segatella</taxon>
    </lineage>
</organism>
<dbReference type="Gene3D" id="3.20.20.70">
    <property type="entry name" value="Aldolase class I"/>
    <property type="match status" value="1"/>
</dbReference>
<dbReference type="InterPro" id="IPR013785">
    <property type="entry name" value="Aldolase_TIM"/>
</dbReference>
<sequence length="191" mass="22450">MAERKVKPEIMHLMILSKCNYKCELCCNKLYDIEKIPVATVKELKTIHTLCITGGEPFMASIDIDDFARSVKKNFPNIENIFVYTSGQILMFCLPHLFSYIDGLSISPKSMKDWLALEKIANHSTSREYFNNISRLPSNRLYVFKEQVPFFEERFKPIAKKLNLNVLYRTWDKEFKTPDNEIFRRLPILLN</sequence>
<protein>
    <recommendedName>
        <fullName evidence="3">4Fe-4S cluster-binding domain-containing protein</fullName>
    </recommendedName>
</protein>
<comment type="caution">
    <text evidence="1">The sequence shown here is derived from an EMBL/GenBank/DDBJ whole genome shotgun (WGS) entry which is preliminary data.</text>
</comment>
<evidence type="ECO:0008006" key="3">
    <source>
        <dbReference type="Google" id="ProtNLM"/>
    </source>
</evidence>
<evidence type="ECO:0000313" key="1">
    <source>
        <dbReference type="EMBL" id="RHG63698.1"/>
    </source>
</evidence>
<reference evidence="1 2" key="1">
    <citation type="submission" date="2018-08" db="EMBL/GenBank/DDBJ databases">
        <title>A genome reference for cultivated species of the human gut microbiota.</title>
        <authorList>
            <person name="Zou Y."/>
            <person name="Xue W."/>
            <person name="Luo G."/>
        </authorList>
    </citation>
    <scope>NUCLEOTIDE SEQUENCE [LARGE SCALE GENOMIC DNA]</scope>
    <source>
        <strain evidence="1 2">AM22-1</strain>
    </source>
</reference>
<name>A0A3R6II28_9BACT</name>
<dbReference type="EMBL" id="QRIN01000060">
    <property type="protein sequence ID" value="RHG63698.1"/>
    <property type="molecule type" value="Genomic_DNA"/>
</dbReference>
<proteinExistence type="predicted"/>
<gene>
    <name evidence="1" type="ORF">DW250_12285</name>
</gene>
<evidence type="ECO:0000313" key="2">
    <source>
        <dbReference type="Proteomes" id="UP000286501"/>
    </source>
</evidence>
<dbReference type="InterPro" id="IPR058240">
    <property type="entry name" value="rSAM_sf"/>
</dbReference>
<dbReference type="Proteomes" id="UP000286501">
    <property type="component" value="Unassembled WGS sequence"/>
</dbReference>
<dbReference type="RefSeq" id="WP_118201399.1">
    <property type="nucleotide sequence ID" value="NZ_JAPDUZ010000001.1"/>
</dbReference>
<accession>A0A3R6II28</accession>
<dbReference type="SUPFAM" id="SSF102114">
    <property type="entry name" value="Radical SAM enzymes"/>
    <property type="match status" value="1"/>
</dbReference>